<sequence>MSQAHYELFVRRRAGAQWTLEIATENRLQAIQAAEDALEQGRAVAVRVSKETHDAESGEYRSVAIFTKGDADGGKSPKEPSDRAPLCVEPADLYNVHARDRIGRLLEGWLTRHKATPFELLHRPDLVEKLDASGNDLQHALQKIAVPEAQARGQSVHEVIRHFQGLVERTIADLMRAFRKGVLPDLDKEGFSNAAKRLVDDPDRAFLLGAGVAASIAPAKSWSDKIVRLLDLAAAAPQEPTARAIALEAIELPLVEIVGSKAGMADLLNAADADLGDRLAMMIRLTGGVAVQTLIQHEASVRACMPELPDAARRLSDWLTVGEFTTVRKAIATLVLTELNGVRRLKPADAEAEIEFLRALAMSLMVAAGGVLQGEDIQIAFSTRSKSLLSGGFIDALLGHDRSAYDEIRMLIRLAENVIGASSKRQAAKWIIANIGNRRLEDELRKGPGSPMAKLTQLAGLQRSLGRSGLAREDLEPLCAKLGEIGDQIETETRFLTMVSRAPAPLGDRLSLLVKLAMGETGPTGAVADKARSEALKLIRDPSAQAQLAKSPQTLDLMKALLQRAA</sequence>
<dbReference type="EMBL" id="NCDQ01000065">
    <property type="protein sequence ID" value="OYX04688.1"/>
    <property type="molecule type" value="Genomic_DNA"/>
</dbReference>
<evidence type="ECO:0000313" key="1">
    <source>
        <dbReference type="EMBL" id="OYX04688.1"/>
    </source>
</evidence>
<organism evidence="1 2">
    <name type="scientific">Caulobacter vibrioides</name>
    <name type="common">Caulobacter crescentus</name>
    <dbReference type="NCBI Taxonomy" id="155892"/>
    <lineage>
        <taxon>Bacteria</taxon>
        <taxon>Pseudomonadati</taxon>
        <taxon>Pseudomonadota</taxon>
        <taxon>Alphaproteobacteria</taxon>
        <taxon>Caulobacterales</taxon>
        <taxon>Caulobacteraceae</taxon>
        <taxon>Caulobacter</taxon>
    </lineage>
</organism>
<protein>
    <submittedName>
        <fullName evidence="1">Uncharacterized protein</fullName>
    </submittedName>
</protein>
<dbReference type="AlphaFoldDB" id="A0A258DA90"/>
<evidence type="ECO:0000313" key="2">
    <source>
        <dbReference type="Proteomes" id="UP000215616"/>
    </source>
</evidence>
<reference evidence="1 2" key="1">
    <citation type="submission" date="2017-03" db="EMBL/GenBank/DDBJ databases">
        <title>Lifting the veil on microbial sulfur biogeochemistry in mining wastewaters.</title>
        <authorList>
            <person name="Kantor R.S."/>
            <person name="Colenbrander Nelson T."/>
            <person name="Marshall S."/>
            <person name="Bennett D."/>
            <person name="Apte S."/>
            <person name="Camacho D."/>
            <person name="Thomas B.C."/>
            <person name="Warren L.A."/>
            <person name="Banfield J.F."/>
        </authorList>
    </citation>
    <scope>NUCLEOTIDE SEQUENCE [LARGE SCALE GENOMIC DNA]</scope>
    <source>
        <strain evidence="1">32-67-7</strain>
    </source>
</reference>
<comment type="caution">
    <text evidence="1">The sequence shown here is derived from an EMBL/GenBank/DDBJ whole genome shotgun (WGS) entry which is preliminary data.</text>
</comment>
<gene>
    <name evidence="1" type="ORF">B7Z12_05795</name>
</gene>
<name>A0A258DA90_CAUVI</name>
<proteinExistence type="predicted"/>
<dbReference type="Proteomes" id="UP000215616">
    <property type="component" value="Unassembled WGS sequence"/>
</dbReference>
<accession>A0A258DA90</accession>